<gene>
    <name evidence="2" type="ORF">AJ80_06769</name>
</gene>
<evidence type="ECO:0000313" key="2">
    <source>
        <dbReference type="EMBL" id="PGH12255.1"/>
    </source>
</evidence>
<dbReference type="AlphaFoldDB" id="A0A2B7XTI4"/>
<dbReference type="PROSITE" id="PS51186">
    <property type="entry name" value="GNAT"/>
    <property type="match status" value="1"/>
</dbReference>
<dbReference type="EMBL" id="PDNA01000120">
    <property type="protein sequence ID" value="PGH12255.1"/>
    <property type="molecule type" value="Genomic_DNA"/>
</dbReference>
<dbReference type="GO" id="GO:0016747">
    <property type="term" value="F:acyltransferase activity, transferring groups other than amino-acyl groups"/>
    <property type="evidence" value="ECO:0007669"/>
    <property type="project" value="InterPro"/>
</dbReference>
<reference evidence="2 3" key="1">
    <citation type="submission" date="2017-10" db="EMBL/GenBank/DDBJ databases">
        <title>Comparative genomics in systemic dimorphic fungi from Ajellomycetaceae.</title>
        <authorList>
            <person name="Munoz J.F."/>
            <person name="Mcewen J.G."/>
            <person name="Clay O.K."/>
            <person name="Cuomo C.A."/>
        </authorList>
    </citation>
    <scope>NUCLEOTIDE SEQUENCE [LARGE SCALE GENOMIC DNA]</scope>
    <source>
        <strain evidence="2 3">UAMH7299</strain>
    </source>
</reference>
<evidence type="ECO:0000259" key="1">
    <source>
        <dbReference type="PROSITE" id="PS51186"/>
    </source>
</evidence>
<dbReference type="SUPFAM" id="SSF55729">
    <property type="entry name" value="Acyl-CoA N-acyltransferases (Nat)"/>
    <property type="match status" value="1"/>
</dbReference>
<name>A0A2B7XTI4_POLH7</name>
<comment type="caution">
    <text evidence="2">The sequence shown here is derived from an EMBL/GenBank/DDBJ whole genome shotgun (WGS) entry which is preliminary data.</text>
</comment>
<dbReference type="Pfam" id="PF13302">
    <property type="entry name" value="Acetyltransf_3"/>
    <property type="match status" value="1"/>
</dbReference>
<dbReference type="InterPro" id="IPR000182">
    <property type="entry name" value="GNAT_dom"/>
</dbReference>
<organism evidence="2 3">
    <name type="scientific">Polytolypa hystricis (strain UAMH7299)</name>
    <dbReference type="NCBI Taxonomy" id="1447883"/>
    <lineage>
        <taxon>Eukaryota</taxon>
        <taxon>Fungi</taxon>
        <taxon>Dikarya</taxon>
        <taxon>Ascomycota</taxon>
        <taxon>Pezizomycotina</taxon>
        <taxon>Eurotiomycetes</taxon>
        <taxon>Eurotiomycetidae</taxon>
        <taxon>Onygenales</taxon>
        <taxon>Onygenales incertae sedis</taxon>
        <taxon>Polytolypa</taxon>
    </lineage>
</organism>
<feature type="domain" description="N-acetyltransferase" evidence="1">
    <location>
        <begin position="33"/>
        <end position="218"/>
    </location>
</feature>
<dbReference type="PANTHER" id="PTHR43792:SF1">
    <property type="entry name" value="N-ACETYLTRANSFERASE DOMAIN-CONTAINING PROTEIN"/>
    <property type="match status" value="1"/>
</dbReference>
<evidence type="ECO:0000313" key="3">
    <source>
        <dbReference type="Proteomes" id="UP000224634"/>
    </source>
</evidence>
<dbReference type="PANTHER" id="PTHR43792">
    <property type="entry name" value="GNAT FAMILY, PUTATIVE (AFU_ORTHOLOGUE AFUA_3G00765)-RELATED-RELATED"/>
    <property type="match status" value="1"/>
</dbReference>
<dbReference type="Gene3D" id="3.40.630.30">
    <property type="match status" value="1"/>
</dbReference>
<dbReference type="InterPro" id="IPR051531">
    <property type="entry name" value="N-acetyltransferase"/>
</dbReference>
<protein>
    <recommendedName>
        <fullName evidence="1">N-acetyltransferase domain-containing protein</fullName>
    </recommendedName>
</protein>
<accession>A0A2B7XTI4</accession>
<dbReference type="Proteomes" id="UP000224634">
    <property type="component" value="Unassembled WGS sequence"/>
</dbReference>
<sequence>MAKQEGEPLEPLDTAFNVTIPSPVAPRISTARLCLRQIKPSDAERLFAIRSQPEYSEYLWPKEPDKDINTTRQWIASKTFTAPESAAGLSFCFAITLADDPTGRIIGTVGVNHLVPYATIGYGIAHGEWGKGYATEAISAAVKAWWSLPRIKTKQGDDDLKGLDNKDGPSATEKLYAFCNVKNIGSFRALQKCGFRVLREQRMEVNEELVAIMGIDRPEAADGS</sequence>
<keyword evidence="3" id="KW-1185">Reference proteome</keyword>
<proteinExistence type="predicted"/>
<dbReference type="InterPro" id="IPR016181">
    <property type="entry name" value="Acyl_CoA_acyltransferase"/>
</dbReference>
<dbReference type="OrthoDB" id="4072826at2759"/>